<keyword evidence="4 7" id="KW-0378">Hydrolase</keyword>
<sequence>MAHVAQLLSQLPQLPPTFKDTRDSILEDAQRLLQRARATRDIVTTSVTPGTATFCNTLLPLLQEENLRLAEQQKLEFLQHVSTDDSVRQASRDAQSLFAEFKAESTTDVKLYDLLVAVSDKMLNSESHRALSKKISLLARNGALLSDHERAILRQTRLDIAALAADFERNLGEERFEIWLPEESLAGLPSTILNDLERGTGSNSDSRRLTLLDSYRVLSHASDGATRRRLHYATATRCAANVDLLEKVIVLRDKAARLLGYNNHAHLQLQVDKTNDFLEDLRRQLVPRARLELSRLKRLKAIHQSATPEATKFFSWDYSYYSRIMHEQDFAIDQERIAEYFPLDVIIERMLGIFAHIFAMEFVLIPNEEAEHLVWHRDVRMYTASNQAISENESVGFLGYLYMDLHPRPGKYGHMADFPVQPGFSTKDGTRRYPVTAIVCNFPPPTQNKPSLLKHRDLWLLFHELGHAIHDLVSRTQYARFHGPETAQDFNESPSQMLENWCWVPSILKHLSQHYSSLSPEYHESWKQQQKIGQGLAAVAEKIPDELITGLLKAEEAGKATFYLGSVHRSIFDMTIHQPKTAEEAAMMDTTFLWNSLSREMFGFDRPEEEGENCQTYGQATFGSLFQGYDAGYYAYLSSQVYAKDQFVSAFKEDPMNARQGLRYRREILEKGGSEDEMDMLVRFLGRPPRTDAFYDHLGIRAM</sequence>
<evidence type="ECO:0000313" key="10">
    <source>
        <dbReference type="Proteomes" id="UP000070133"/>
    </source>
</evidence>
<evidence type="ECO:0000256" key="3">
    <source>
        <dbReference type="ARBA" id="ARBA00022723"/>
    </source>
</evidence>
<dbReference type="OrthoDB" id="534666at2759"/>
<proteinExistence type="inferred from homology"/>
<dbReference type="GO" id="GO:0006508">
    <property type="term" value="P:proteolysis"/>
    <property type="evidence" value="ECO:0007669"/>
    <property type="project" value="UniProtKB-KW"/>
</dbReference>
<dbReference type="Gene3D" id="3.40.390.10">
    <property type="entry name" value="Collagenase (Catalytic Domain)"/>
    <property type="match status" value="1"/>
</dbReference>
<dbReference type="STRING" id="321146.A0A139H0P5"/>
<evidence type="ECO:0000256" key="4">
    <source>
        <dbReference type="ARBA" id="ARBA00022801"/>
    </source>
</evidence>
<keyword evidence="3 7" id="KW-0479">Metal-binding</keyword>
<dbReference type="SUPFAM" id="SSF55486">
    <property type="entry name" value="Metalloproteases ('zincins'), catalytic domain"/>
    <property type="match status" value="1"/>
</dbReference>
<evidence type="ECO:0000259" key="8">
    <source>
        <dbReference type="Pfam" id="PF01432"/>
    </source>
</evidence>
<keyword evidence="2 7" id="KW-0645">Protease</keyword>
<dbReference type="AlphaFoldDB" id="A0A139H0P5"/>
<evidence type="ECO:0000256" key="7">
    <source>
        <dbReference type="RuleBase" id="RU003435"/>
    </source>
</evidence>
<dbReference type="InterPro" id="IPR001567">
    <property type="entry name" value="Pept_M3A_M3B_dom"/>
</dbReference>
<dbReference type="GO" id="GO:0004222">
    <property type="term" value="F:metalloendopeptidase activity"/>
    <property type="evidence" value="ECO:0007669"/>
    <property type="project" value="InterPro"/>
</dbReference>
<dbReference type="PANTHER" id="PTHR11804:SF84">
    <property type="entry name" value="SACCHAROLYSIN"/>
    <property type="match status" value="1"/>
</dbReference>
<reference evidence="9 10" key="1">
    <citation type="submission" date="2015-07" db="EMBL/GenBank/DDBJ databases">
        <title>Comparative genomics of the Sigatoka disease complex on banana suggests a link between parallel evolutionary changes in Pseudocercospora fijiensis and Pseudocercospora eumusae and increased virulence on the banana host.</title>
        <authorList>
            <person name="Chang T.-C."/>
            <person name="Salvucci A."/>
            <person name="Crous P.W."/>
            <person name="Stergiopoulos I."/>
        </authorList>
    </citation>
    <scope>NUCLEOTIDE SEQUENCE [LARGE SCALE GENOMIC DNA]</scope>
    <source>
        <strain evidence="9 10">CBS 114824</strain>
    </source>
</reference>
<comment type="cofactor">
    <cofactor evidence="7">
        <name>Zn(2+)</name>
        <dbReference type="ChEBI" id="CHEBI:29105"/>
    </cofactor>
    <text evidence="7">Binds 1 zinc ion.</text>
</comment>
<dbReference type="Gene3D" id="1.20.1050.40">
    <property type="entry name" value="Endopeptidase. Chain P, domain 1"/>
    <property type="match status" value="1"/>
</dbReference>
<evidence type="ECO:0000256" key="2">
    <source>
        <dbReference type="ARBA" id="ARBA00022670"/>
    </source>
</evidence>
<comment type="similarity">
    <text evidence="1 7">Belongs to the peptidase M3 family.</text>
</comment>
<evidence type="ECO:0000256" key="1">
    <source>
        <dbReference type="ARBA" id="ARBA00006040"/>
    </source>
</evidence>
<dbReference type="PANTHER" id="PTHR11804">
    <property type="entry name" value="PROTEASE M3 THIMET OLIGOPEPTIDASE-RELATED"/>
    <property type="match status" value="1"/>
</dbReference>
<dbReference type="GO" id="GO:0005758">
    <property type="term" value="C:mitochondrial intermembrane space"/>
    <property type="evidence" value="ECO:0007669"/>
    <property type="project" value="TreeGrafter"/>
</dbReference>
<evidence type="ECO:0000313" key="9">
    <source>
        <dbReference type="EMBL" id="KXS96036.1"/>
    </source>
</evidence>
<dbReference type="InterPro" id="IPR024077">
    <property type="entry name" value="Neurolysin/TOP_dom2"/>
</dbReference>
<dbReference type="GO" id="GO:0006518">
    <property type="term" value="P:peptide metabolic process"/>
    <property type="evidence" value="ECO:0007669"/>
    <property type="project" value="TreeGrafter"/>
</dbReference>
<keyword evidence="6 7" id="KW-0482">Metalloprotease</keyword>
<dbReference type="InterPro" id="IPR024080">
    <property type="entry name" value="Neurolysin/TOP_N"/>
</dbReference>
<evidence type="ECO:0000256" key="5">
    <source>
        <dbReference type="ARBA" id="ARBA00022833"/>
    </source>
</evidence>
<organism evidence="9 10">
    <name type="scientific">Pseudocercospora eumusae</name>
    <dbReference type="NCBI Taxonomy" id="321146"/>
    <lineage>
        <taxon>Eukaryota</taxon>
        <taxon>Fungi</taxon>
        <taxon>Dikarya</taxon>
        <taxon>Ascomycota</taxon>
        <taxon>Pezizomycotina</taxon>
        <taxon>Dothideomycetes</taxon>
        <taxon>Dothideomycetidae</taxon>
        <taxon>Mycosphaerellales</taxon>
        <taxon>Mycosphaerellaceae</taxon>
        <taxon>Pseudocercospora</taxon>
    </lineage>
</organism>
<dbReference type="InterPro" id="IPR045090">
    <property type="entry name" value="Pept_M3A_M3B"/>
</dbReference>
<dbReference type="GO" id="GO:0046872">
    <property type="term" value="F:metal ion binding"/>
    <property type="evidence" value="ECO:0007669"/>
    <property type="project" value="UniProtKB-UniRule"/>
</dbReference>
<dbReference type="CDD" id="cd06455">
    <property type="entry name" value="M3A_TOP"/>
    <property type="match status" value="1"/>
</dbReference>
<gene>
    <name evidence="9" type="ORF">AC578_2277</name>
</gene>
<dbReference type="Gene3D" id="1.10.1370.10">
    <property type="entry name" value="Neurolysin, domain 3"/>
    <property type="match status" value="1"/>
</dbReference>
<dbReference type="InterPro" id="IPR024079">
    <property type="entry name" value="MetalloPept_cat_dom_sf"/>
</dbReference>
<keyword evidence="10" id="KW-1185">Reference proteome</keyword>
<dbReference type="Pfam" id="PF01432">
    <property type="entry name" value="Peptidase_M3"/>
    <property type="match status" value="1"/>
</dbReference>
<dbReference type="EMBL" id="LFZN01000189">
    <property type="protein sequence ID" value="KXS96036.1"/>
    <property type="molecule type" value="Genomic_DNA"/>
</dbReference>
<dbReference type="FunFam" id="3.40.390.10:FF:000074">
    <property type="entry name" value="Metalloprotease"/>
    <property type="match status" value="1"/>
</dbReference>
<accession>A0A139H0P5</accession>
<keyword evidence="5 7" id="KW-0862">Zinc</keyword>
<dbReference type="Proteomes" id="UP000070133">
    <property type="component" value="Unassembled WGS sequence"/>
</dbReference>
<feature type="domain" description="Peptidase M3A/M3B catalytic" evidence="8">
    <location>
        <begin position="218"/>
        <end position="699"/>
    </location>
</feature>
<name>A0A139H0P5_9PEZI</name>
<protein>
    <recommendedName>
        <fullName evidence="8">Peptidase M3A/M3B catalytic domain-containing protein</fullName>
    </recommendedName>
</protein>
<evidence type="ECO:0000256" key="6">
    <source>
        <dbReference type="ARBA" id="ARBA00023049"/>
    </source>
</evidence>
<comment type="caution">
    <text evidence="9">The sequence shown here is derived from an EMBL/GenBank/DDBJ whole genome shotgun (WGS) entry which is preliminary data.</text>
</comment>